<dbReference type="PANTHER" id="PTHR14948">
    <property type="entry name" value="NG5"/>
    <property type="match status" value="1"/>
</dbReference>
<name>A0A3E1QB34_9FLAO</name>
<evidence type="ECO:0000256" key="2">
    <source>
        <dbReference type="ARBA" id="ARBA00022692"/>
    </source>
</evidence>
<gene>
    <name evidence="6" type="ORF">DZ858_04405</name>
</gene>
<dbReference type="GO" id="GO:0016020">
    <property type="term" value="C:membrane"/>
    <property type="evidence" value="ECO:0007669"/>
    <property type="project" value="UniProtKB-SubCell"/>
</dbReference>
<protein>
    <submittedName>
        <fullName evidence="6">CD225/dispanin family protein</fullName>
    </submittedName>
</protein>
<organism evidence="6 7">
    <name type="scientific">Marixanthomonas ophiurae</name>
    <dbReference type="NCBI Taxonomy" id="387659"/>
    <lineage>
        <taxon>Bacteria</taxon>
        <taxon>Pseudomonadati</taxon>
        <taxon>Bacteroidota</taxon>
        <taxon>Flavobacteriia</taxon>
        <taxon>Flavobacteriales</taxon>
        <taxon>Flavobacteriaceae</taxon>
        <taxon>Marixanthomonas</taxon>
    </lineage>
</organism>
<evidence type="ECO:0000256" key="1">
    <source>
        <dbReference type="ARBA" id="ARBA00004370"/>
    </source>
</evidence>
<evidence type="ECO:0000313" key="7">
    <source>
        <dbReference type="Proteomes" id="UP000261082"/>
    </source>
</evidence>
<feature type="transmembrane region" description="Helical" evidence="5">
    <location>
        <begin position="67"/>
        <end position="91"/>
    </location>
</feature>
<comment type="caution">
    <text evidence="6">The sequence shown here is derived from an EMBL/GenBank/DDBJ whole genome shotgun (WGS) entry which is preliminary data.</text>
</comment>
<dbReference type="AlphaFoldDB" id="A0A3E1QB34"/>
<dbReference type="RefSeq" id="WP_117158312.1">
    <property type="nucleotide sequence ID" value="NZ_QVID01000001.1"/>
</dbReference>
<keyword evidence="3 5" id="KW-1133">Transmembrane helix</keyword>
<evidence type="ECO:0000256" key="4">
    <source>
        <dbReference type="ARBA" id="ARBA00023136"/>
    </source>
</evidence>
<dbReference type="InterPro" id="IPR007593">
    <property type="entry name" value="CD225/Dispanin_fam"/>
</dbReference>
<accession>A0A3E1QB34</accession>
<comment type="subcellular location">
    <subcellularLocation>
        <location evidence="1">Membrane</location>
    </subcellularLocation>
</comment>
<evidence type="ECO:0000313" key="6">
    <source>
        <dbReference type="EMBL" id="RFN59314.1"/>
    </source>
</evidence>
<keyword evidence="7" id="KW-1185">Reference proteome</keyword>
<dbReference type="EMBL" id="QVID01000001">
    <property type="protein sequence ID" value="RFN59314.1"/>
    <property type="molecule type" value="Genomic_DNA"/>
</dbReference>
<feature type="transmembrane region" description="Helical" evidence="5">
    <location>
        <begin position="14"/>
        <end position="35"/>
    </location>
</feature>
<sequence>MENLTNQPPKPDNYLVWAILSTIFCCLPLGIISIVKSTKVNELYAQGNFAEAQQAAQEAKKWAMWSALGWLLLIVIPMVILLALGVFGAILDSGY</sequence>
<proteinExistence type="predicted"/>
<dbReference type="PANTHER" id="PTHR14948:SF25">
    <property type="entry name" value="DUF4190 DOMAIN-CONTAINING PROTEIN"/>
    <property type="match status" value="1"/>
</dbReference>
<dbReference type="InterPro" id="IPR051423">
    <property type="entry name" value="CD225/Dispanin"/>
</dbReference>
<evidence type="ECO:0000256" key="5">
    <source>
        <dbReference type="SAM" id="Phobius"/>
    </source>
</evidence>
<dbReference type="Proteomes" id="UP000261082">
    <property type="component" value="Unassembled WGS sequence"/>
</dbReference>
<dbReference type="OrthoDB" id="9815705at2"/>
<dbReference type="Pfam" id="PF04505">
    <property type="entry name" value="CD225"/>
    <property type="match status" value="1"/>
</dbReference>
<keyword evidence="4 5" id="KW-0472">Membrane</keyword>
<reference evidence="6 7" key="1">
    <citation type="journal article" date="2007" name="Int. J. Syst. Evol. Microbiol.">
        <title>Marixanthomonas ophiurae gen. nov., sp. nov., a marine bacterium of the family Flavobacteriaceae isolated from a deep-sea brittle star.</title>
        <authorList>
            <person name="Romanenko L.A."/>
            <person name="Uchino M."/>
            <person name="Frolova G.M."/>
            <person name="Mikhailov V.V."/>
        </authorList>
    </citation>
    <scope>NUCLEOTIDE SEQUENCE [LARGE SCALE GENOMIC DNA]</scope>
    <source>
        <strain evidence="6 7">KMM 3046</strain>
    </source>
</reference>
<keyword evidence="2 5" id="KW-0812">Transmembrane</keyword>
<evidence type="ECO:0000256" key="3">
    <source>
        <dbReference type="ARBA" id="ARBA00022989"/>
    </source>
</evidence>